<evidence type="ECO:0000313" key="3">
    <source>
        <dbReference type="Proteomes" id="UP000427636"/>
    </source>
</evidence>
<dbReference type="PRINTS" id="PR00111">
    <property type="entry name" value="ABHYDROLASE"/>
</dbReference>
<dbReference type="EMBL" id="CP046313">
    <property type="protein sequence ID" value="QGS06887.1"/>
    <property type="molecule type" value="Genomic_DNA"/>
</dbReference>
<name>A0ABX6FED3_9BACL</name>
<gene>
    <name evidence="2" type="ORF">FOC50_00625</name>
</gene>
<dbReference type="GeneID" id="84801757"/>
<dbReference type="Gene3D" id="3.40.50.1820">
    <property type="entry name" value="alpha/beta hydrolase"/>
    <property type="match status" value="1"/>
</dbReference>
<keyword evidence="2" id="KW-0378">Hydrolase</keyword>
<proteinExistence type="predicted"/>
<reference evidence="2 3" key="1">
    <citation type="submission" date="2019-11" db="EMBL/GenBank/DDBJ databases">
        <title>FDA dAtabase for Regulatory Grade micrObial Sequences (FDA-ARGOS): Supporting development and validation of Infectious Disease Dx tests.</title>
        <authorList>
            <person name="Turner S."/>
            <person name="Byrd R."/>
            <person name="Tallon L."/>
            <person name="Sadzewicz L."/>
            <person name="Vavikolanu K."/>
            <person name="Mehta A."/>
            <person name="Aluvathingal J."/>
            <person name="Nadendla S."/>
            <person name="Myers T."/>
            <person name="Yan Y."/>
            <person name="Sichtig H."/>
        </authorList>
    </citation>
    <scope>NUCLEOTIDE SEQUENCE [LARGE SCALE GENOMIC DNA]</scope>
    <source>
        <strain evidence="2 3">FDAARGOS_742</strain>
    </source>
</reference>
<accession>A0ABX6FED3</accession>
<feature type="domain" description="AB hydrolase-1" evidence="1">
    <location>
        <begin position="32"/>
        <end position="262"/>
    </location>
</feature>
<keyword evidence="3" id="KW-1185">Reference proteome</keyword>
<dbReference type="InterPro" id="IPR000073">
    <property type="entry name" value="AB_hydrolase_1"/>
</dbReference>
<dbReference type="Proteomes" id="UP000427636">
    <property type="component" value="Chromosome"/>
</dbReference>
<dbReference type="Pfam" id="PF00561">
    <property type="entry name" value="Abhydrolase_1"/>
    <property type="match status" value="1"/>
</dbReference>
<sequence>MSYINKKNEYIRVNGEKIAYRELNKGKSEKPLVMLVHLAATMDNWDPKFIDLVSEKQHIILIDLPGVGGSEGKVATTIPGMAQQAIAIIKELGYSKINLLGLSMGGMIAQEVTRLSNDLVDKLILVGTGPRDGEGINNVTSTTFKFMFKAGIHRVDPNRYIFYNHDNKGKEEANKVLDRLASRSKENADTEMKVPSFLRQLKAIKNWSTLGYDDLKFIKQPTLIVNGDKDLMVPTVNSYNMHQKIENSKLIIYPNAAHGSLFQYADEFSKELIEFLGE</sequence>
<evidence type="ECO:0000259" key="1">
    <source>
        <dbReference type="Pfam" id="PF00561"/>
    </source>
</evidence>
<dbReference type="PANTHER" id="PTHR43798:SF5">
    <property type="entry name" value="MONOACYLGLYCEROL LIPASE ABHD6"/>
    <property type="match status" value="1"/>
</dbReference>
<dbReference type="PANTHER" id="PTHR43798">
    <property type="entry name" value="MONOACYLGLYCEROL LIPASE"/>
    <property type="match status" value="1"/>
</dbReference>
<organism evidence="2 3">
    <name type="scientific">Gemella sanguinis</name>
    <dbReference type="NCBI Taxonomy" id="84135"/>
    <lineage>
        <taxon>Bacteria</taxon>
        <taxon>Bacillati</taxon>
        <taxon>Bacillota</taxon>
        <taxon>Bacilli</taxon>
        <taxon>Bacillales</taxon>
        <taxon>Gemellaceae</taxon>
        <taxon>Gemella</taxon>
    </lineage>
</organism>
<dbReference type="RefSeq" id="WP_006364303.1">
    <property type="nucleotide sequence ID" value="NZ_CP046313.1"/>
</dbReference>
<dbReference type="SUPFAM" id="SSF53474">
    <property type="entry name" value="alpha/beta-Hydrolases"/>
    <property type="match status" value="1"/>
</dbReference>
<evidence type="ECO:0000313" key="2">
    <source>
        <dbReference type="EMBL" id="QGS06887.1"/>
    </source>
</evidence>
<dbReference type="InterPro" id="IPR029058">
    <property type="entry name" value="AB_hydrolase_fold"/>
</dbReference>
<protein>
    <submittedName>
        <fullName evidence="2">Alpha/beta fold hydrolase</fullName>
    </submittedName>
</protein>
<dbReference type="InterPro" id="IPR050266">
    <property type="entry name" value="AB_hydrolase_sf"/>
</dbReference>
<dbReference type="GO" id="GO:0016787">
    <property type="term" value="F:hydrolase activity"/>
    <property type="evidence" value="ECO:0007669"/>
    <property type="project" value="UniProtKB-KW"/>
</dbReference>